<sequence>IVLSPSSWQFNWTNGRNLLAGISIGERSNIANINIYNGGTELLEIYDIVASWPFQLVEPLPVLPAVLASGISMVFHLVCYPNVVGDTTYSRSLEIISNAVDIPVLFYVMGVLGVAVTSAHNLAGTARTALAGLGSTILQFDPNDLNVETAARLVKHFDFSLPHMEKTLLRIRSRYEDLGAATYNQAIKSRDATPTPNPNPVSIGTGAADEFIREALSDLDITEQIIKWTLTHAAGPLSFVDFAFDIEPQGPVVD</sequence>
<evidence type="ECO:0000313" key="2">
    <source>
        <dbReference type="EMBL" id="KKK60570.1"/>
    </source>
</evidence>
<comment type="caution">
    <text evidence="2">The sequence shown here is derived from an EMBL/GenBank/DDBJ whole genome shotgun (WGS) entry which is preliminary data.</text>
</comment>
<feature type="transmembrane region" description="Helical" evidence="1">
    <location>
        <begin position="62"/>
        <end position="83"/>
    </location>
</feature>
<feature type="transmembrane region" description="Helical" evidence="1">
    <location>
        <begin position="95"/>
        <end position="116"/>
    </location>
</feature>
<keyword evidence="1" id="KW-0472">Membrane</keyword>
<accession>A0A0F8XHS2</accession>
<evidence type="ECO:0000256" key="1">
    <source>
        <dbReference type="SAM" id="Phobius"/>
    </source>
</evidence>
<keyword evidence="1" id="KW-1133">Transmembrane helix</keyword>
<feature type="non-terminal residue" evidence="2">
    <location>
        <position position="1"/>
    </location>
</feature>
<name>A0A0F8XHS2_9ZZZZ</name>
<gene>
    <name evidence="2" type="ORF">LCGC14_3023030</name>
</gene>
<organism evidence="2">
    <name type="scientific">marine sediment metagenome</name>
    <dbReference type="NCBI Taxonomy" id="412755"/>
    <lineage>
        <taxon>unclassified sequences</taxon>
        <taxon>metagenomes</taxon>
        <taxon>ecological metagenomes</taxon>
    </lineage>
</organism>
<reference evidence="2" key="1">
    <citation type="journal article" date="2015" name="Nature">
        <title>Complex archaea that bridge the gap between prokaryotes and eukaryotes.</title>
        <authorList>
            <person name="Spang A."/>
            <person name="Saw J.H."/>
            <person name="Jorgensen S.L."/>
            <person name="Zaremba-Niedzwiedzka K."/>
            <person name="Martijn J."/>
            <person name="Lind A.E."/>
            <person name="van Eijk R."/>
            <person name="Schleper C."/>
            <person name="Guy L."/>
            <person name="Ettema T.J."/>
        </authorList>
    </citation>
    <scope>NUCLEOTIDE SEQUENCE</scope>
</reference>
<protein>
    <submittedName>
        <fullName evidence="2">Uncharacterized protein</fullName>
    </submittedName>
</protein>
<dbReference type="EMBL" id="LAZR01062902">
    <property type="protein sequence ID" value="KKK60570.1"/>
    <property type="molecule type" value="Genomic_DNA"/>
</dbReference>
<dbReference type="AlphaFoldDB" id="A0A0F8XHS2"/>
<keyword evidence="1" id="KW-0812">Transmembrane</keyword>
<proteinExistence type="predicted"/>